<accession>A0A383AXN7</accession>
<name>A0A383AXN7_9ZZZZ</name>
<gene>
    <name evidence="1" type="ORF">METZ01_LOCUS465326</name>
</gene>
<reference evidence="1" key="1">
    <citation type="submission" date="2018-05" db="EMBL/GenBank/DDBJ databases">
        <authorList>
            <person name="Lanie J.A."/>
            <person name="Ng W.-L."/>
            <person name="Kazmierczak K.M."/>
            <person name="Andrzejewski T.M."/>
            <person name="Davidsen T.M."/>
            <person name="Wayne K.J."/>
            <person name="Tettelin H."/>
            <person name="Glass J.I."/>
            <person name="Rusch D."/>
            <person name="Podicherti R."/>
            <person name="Tsui H.-C.T."/>
            <person name="Winkler M.E."/>
        </authorList>
    </citation>
    <scope>NUCLEOTIDE SEQUENCE</scope>
</reference>
<dbReference type="AlphaFoldDB" id="A0A383AXN7"/>
<dbReference type="EMBL" id="UINC01195758">
    <property type="protein sequence ID" value="SVE12472.1"/>
    <property type="molecule type" value="Genomic_DNA"/>
</dbReference>
<proteinExistence type="predicted"/>
<organism evidence="1">
    <name type="scientific">marine metagenome</name>
    <dbReference type="NCBI Taxonomy" id="408172"/>
    <lineage>
        <taxon>unclassified sequences</taxon>
        <taxon>metagenomes</taxon>
        <taxon>ecological metagenomes</taxon>
    </lineage>
</organism>
<evidence type="ECO:0000313" key="1">
    <source>
        <dbReference type="EMBL" id="SVE12472.1"/>
    </source>
</evidence>
<protein>
    <submittedName>
        <fullName evidence="1">Uncharacterized protein</fullName>
    </submittedName>
</protein>
<sequence>MPRGRPAFSPIRDNLIELIYYSGKGYGYELYKKYIKIFHKTTMRSIYYHLNEGVTLGVFKIDKVEQVKGDYSWGTGVRRVIFSLGPNAKPKKDIRVLKRLKK</sequence>